<dbReference type="Proteomes" id="UP000177629">
    <property type="component" value="Unassembled WGS sequence"/>
</dbReference>
<name>A0A1G2PKK1_9BACT</name>
<evidence type="ECO:0000256" key="1">
    <source>
        <dbReference type="SAM" id="MobiDB-lite"/>
    </source>
</evidence>
<sequence length="117" mass="13288">MERRSEPGVSRRPDETNKEEGNEMAPDIKSAAEDLLSLSYPDISVPMQNIELKGDGFVLRFNNGWEISFVSEDKRTPFSSMYVMHTLRHPNGNIENEGRLTLSGIIYFRKVLEGLLA</sequence>
<accession>A0A1G2PKK1</accession>
<organism evidence="2 3">
    <name type="scientific">Candidatus Terrybacteria bacterium RIFCSPHIGHO2_01_FULL_48_17</name>
    <dbReference type="NCBI Taxonomy" id="1802362"/>
    <lineage>
        <taxon>Bacteria</taxon>
        <taxon>Candidatus Terryibacteriota</taxon>
    </lineage>
</organism>
<proteinExistence type="predicted"/>
<dbReference type="AlphaFoldDB" id="A0A1G2PKK1"/>
<comment type="caution">
    <text evidence="2">The sequence shown here is derived from an EMBL/GenBank/DDBJ whole genome shotgun (WGS) entry which is preliminary data.</text>
</comment>
<reference evidence="2 3" key="1">
    <citation type="journal article" date="2016" name="Nat. Commun.">
        <title>Thousands of microbial genomes shed light on interconnected biogeochemical processes in an aquifer system.</title>
        <authorList>
            <person name="Anantharaman K."/>
            <person name="Brown C.T."/>
            <person name="Hug L.A."/>
            <person name="Sharon I."/>
            <person name="Castelle C.J."/>
            <person name="Probst A.J."/>
            <person name="Thomas B.C."/>
            <person name="Singh A."/>
            <person name="Wilkins M.J."/>
            <person name="Karaoz U."/>
            <person name="Brodie E.L."/>
            <person name="Williams K.H."/>
            <person name="Hubbard S.S."/>
            <person name="Banfield J.F."/>
        </authorList>
    </citation>
    <scope>NUCLEOTIDE SEQUENCE [LARGE SCALE GENOMIC DNA]</scope>
</reference>
<feature type="compositionally biased region" description="Basic and acidic residues" evidence="1">
    <location>
        <begin position="1"/>
        <end position="21"/>
    </location>
</feature>
<evidence type="ECO:0000313" key="2">
    <source>
        <dbReference type="EMBL" id="OHA48827.1"/>
    </source>
</evidence>
<feature type="region of interest" description="Disordered" evidence="1">
    <location>
        <begin position="1"/>
        <end position="27"/>
    </location>
</feature>
<protein>
    <submittedName>
        <fullName evidence="2">Uncharacterized protein</fullName>
    </submittedName>
</protein>
<dbReference type="EMBL" id="MHSS01000002">
    <property type="protein sequence ID" value="OHA48827.1"/>
    <property type="molecule type" value="Genomic_DNA"/>
</dbReference>
<gene>
    <name evidence="2" type="ORF">A2806_03980</name>
</gene>
<evidence type="ECO:0000313" key="3">
    <source>
        <dbReference type="Proteomes" id="UP000177629"/>
    </source>
</evidence>